<evidence type="ECO:0000313" key="2">
    <source>
        <dbReference type="EMBL" id="CAA9310071.1"/>
    </source>
</evidence>
<feature type="non-terminal residue" evidence="2">
    <location>
        <position position="1"/>
    </location>
</feature>
<dbReference type="EMBL" id="CADCUA010000187">
    <property type="protein sequence ID" value="CAA9310071.1"/>
    <property type="molecule type" value="Genomic_DNA"/>
</dbReference>
<reference evidence="2" key="1">
    <citation type="submission" date="2020-02" db="EMBL/GenBank/DDBJ databases">
        <authorList>
            <person name="Meier V. D."/>
        </authorList>
    </citation>
    <scope>NUCLEOTIDE SEQUENCE</scope>
    <source>
        <strain evidence="2">AVDCRST_MAG71</strain>
    </source>
</reference>
<accession>A0A6J4KNI8</accession>
<dbReference type="AlphaFoldDB" id="A0A6J4KNI8"/>
<evidence type="ECO:0000256" key="1">
    <source>
        <dbReference type="SAM" id="MobiDB-lite"/>
    </source>
</evidence>
<feature type="non-terminal residue" evidence="2">
    <location>
        <position position="32"/>
    </location>
</feature>
<sequence>WLPPRPVPAALPPPALPQTPWATPRPPCCPTA</sequence>
<feature type="region of interest" description="Disordered" evidence="1">
    <location>
        <begin position="1"/>
        <end position="32"/>
    </location>
</feature>
<organism evidence="2">
    <name type="scientific">uncultured Lysobacter sp</name>
    <dbReference type="NCBI Taxonomy" id="271060"/>
    <lineage>
        <taxon>Bacteria</taxon>
        <taxon>Pseudomonadati</taxon>
        <taxon>Pseudomonadota</taxon>
        <taxon>Gammaproteobacteria</taxon>
        <taxon>Lysobacterales</taxon>
        <taxon>Lysobacteraceae</taxon>
        <taxon>Lysobacter</taxon>
        <taxon>environmental samples</taxon>
    </lineage>
</organism>
<gene>
    <name evidence="2" type="ORF">AVDCRST_MAG71-629</name>
</gene>
<proteinExistence type="predicted"/>
<name>A0A6J4KNI8_9GAMM</name>
<protein>
    <submittedName>
        <fullName evidence="2">Uncharacterized protein</fullName>
    </submittedName>
</protein>